<evidence type="ECO:0000313" key="2">
    <source>
        <dbReference type="Proteomes" id="UP000186400"/>
    </source>
</evidence>
<dbReference type="AlphaFoldDB" id="A0A1N6T6E8"/>
<dbReference type="RefSeq" id="WP_234969063.1">
    <property type="nucleotide sequence ID" value="NZ_FTMS01000009.1"/>
</dbReference>
<protein>
    <recommendedName>
        <fullName evidence="3">Nitrogen regulatory protein P-II family</fullName>
    </recommendedName>
</protein>
<dbReference type="InterPro" id="IPR015867">
    <property type="entry name" value="N-reg_PII/ATP_PRibTrfase_C"/>
</dbReference>
<dbReference type="SUPFAM" id="SSF54913">
    <property type="entry name" value="GlnB-like"/>
    <property type="match status" value="1"/>
</dbReference>
<reference evidence="1 2" key="1">
    <citation type="submission" date="2017-01" db="EMBL/GenBank/DDBJ databases">
        <authorList>
            <person name="Mah S.A."/>
            <person name="Swanson W.J."/>
            <person name="Moy G.W."/>
            <person name="Vacquier V.D."/>
        </authorList>
    </citation>
    <scope>NUCLEOTIDE SEQUENCE [LARGE SCALE GENOMIC DNA]</scope>
    <source>
        <strain evidence="1 2">ASpG1</strain>
    </source>
</reference>
<dbReference type="EMBL" id="FTMS01000009">
    <property type="protein sequence ID" value="SIQ48985.1"/>
    <property type="molecule type" value="Genomic_DNA"/>
</dbReference>
<dbReference type="Gene3D" id="3.30.70.120">
    <property type="match status" value="1"/>
</dbReference>
<proteinExistence type="predicted"/>
<gene>
    <name evidence="1" type="ORF">SAMN05920897_109134</name>
</gene>
<accession>A0A1N6T6E8</accession>
<evidence type="ECO:0000313" key="1">
    <source>
        <dbReference type="EMBL" id="SIQ48985.1"/>
    </source>
</evidence>
<dbReference type="Proteomes" id="UP000186400">
    <property type="component" value="Unassembled WGS sequence"/>
</dbReference>
<keyword evidence="2" id="KW-1185">Reference proteome</keyword>
<dbReference type="STRING" id="159291.SAMN05920897_109134"/>
<sequence>MAGVPPTEPLAAVATKPDLGYACSVKLVVFILNNEDLLERVLEAYVEAGIQGATILDSEGMGRFLSYEVPLFAEFRRFMKGNKPYNKTIISVVPNVEAIPRLESLLDQVVGGLSSGGTGIFFTVPVDYAAGLIDHSREGTES</sequence>
<evidence type="ECO:0008006" key="3">
    <source>
        <dbReference type="Google" id="ProtNLM"/>
    </source>
</evidence>
<organism evidence="1 2">
    <name type="scientific">Alkalispirochaeta americana</name>
    <dbReference type="NCBI Taxonomy" id="159291"/>
    <lineage>
        <taxon>Bacteria</taxon>
        <taxon>Pseudomonadati</taxon>
        <taxon>Spirochaetota</taxon>
        <taxon>Spirochaetia</taxon>
        <taxon>Spirochaetales</taxon>
        <taxon>Spirochaetaceae</taxon>
        <taxon>Alkalispirochaeta</taxon>
    </lineage>
</organism>
<dbReference type="InterPro" id="IPR011322">
    <property type="entry name" value="N-reg_PII-like_a/b"/>
</dbReference>
<name>A0A1N6T6E8_9SPIO</name>